<dbReference type="Proteomes" id="UP000245252">
    <property type="component" value="Unassembled WGS sequence"/>
</dbReference>
<keyword evidence="2" id="KW-1185">Reference proteome</keyword>
<dbReference type="RefSeq" id="WP_109460409.1">
    <property type="nucleotide sequence ID" value="NZ_QFBC01000012.1"/>
</dbReference>
<dbReference type="EMBL" id="QFBC01000012">
    <property type="protein sequence ID" value="PWE54001.1"/>
    <property type="molecule type" value="Genomic_DNA"/>
</dbReference>
<dbReference type="AlphaFoldDB" id="A0A2U2DL51"/>
<dbReference type="OrthoDB" id="7950596at2"/>
<reference evidence="1 2" key="1">
    <citation type="submission" date="2018-05" db="EMBL/GenBank/DDBJ databases">
        <title>The draft genome of strain NS-104.</title>
        <authorList>
            <person name="Hang P."/>
            <person name="Jiang J."/>
        </authorList>
    </citation>
    <scope>NUCLEOTIDE SEQUENCE [LARGE SCALE GENOMIC DNA]</scope>
    <source>
        <strain evidence="1 2">NS-104</strain>
    </source>
</reference>
<accession>A0A2U2DL51</accession>
<evidence type="ECO:0000313" key="2">
    <source>
        <dbReference type="Proteomes" id="UP000245252"/>
    </source>
</evidence>
<comment type="caution">
    <text evidence="1">The sequence shown here is derived from an EMBL/GenBank/DDBJ whole genome shotgun (WGS) entry which is preliminary data.</text>
</comment>
<evidence type="ECO:0008006" key="3">
    <source>
        <dbReference type="Google" id="ProtNLM"/>
    </source>
</evidence>
<gene>
    <name evidence="1" type="ORF">DEM27_21960</name>
</gene>
<evidence type="ECO:0000313" key="1">
    <source>
        <dbReference type="EMBL" id="PWE54001.1"/>
    </source>
</evidence>
<protein>
    <recommendedName>
        <fullName evidence="3">EAL domain-containing protein</fullName>
    </recommendedName>
</protein>
<organism evidence="1 2">
    <name type="scientific">Metarhizobium album</name>
    <dbReference type="NCBI Taxonomy" id="2182425"/>
    <lineage>
        <taxon>Bacteria</taxon>
        <taxon>Pseudomonadati</taxon>
        <taxon>Pseudomonadota</taxon>
        <taxon>Alphaproteobacteria</taxon>
        <taxon>Hyphomicrobiales</taxon>
        <taxon>Rhizobiaceae</taxon>
        <taxon>Metarhizobium</taxon>
    </lineage>
</organism>
<proteinExistence type="predicted"/>
<name>A0A2U2DL51_9HYPH</name>
<sequence>MRLRFPRRDAEFDLGVEVVGISVLIAQGAMIIERDVTKEALEQLLTIAERFRYAVSWDNAAHGMVSASFSRFRRKLQLRVV</sequence>